<reference evidence="2" key="1">
    <citation type="submission" date="2020-05" db="EMBL/GenBank/DDBJ databases">
        <title>WGS assembly of Panicum virgatum.</title>
        <authorList>
            <person name="Lovell J.T."/>
            <person name="Jenkins J."/>
            <person name="Shu S."/>
            <person name="Juenger T.E."/>
            <person name="Schmutz J."/>
        </authorList>
    </citation>
    <scope>NUCLEOTIDE SEQUENCE</scope>
    <source>
        <strain evidence="2">AP13</strain>
    </source>
</reference>
<keyword evidence="3" id="KW-1185">Reference proteome</keyword>
<evidence type="ECO:0000313" key="2">
    <source>
        <dbReference type="EMBL" id="KAG2622294.1"/>
    </source>
</evidence>
<keyword evidence="1" id="KW-0472">Membrane</keyword>
<proteinExistence type="predicted"/>
<accession>A0A8T0UN39</accession>
<name>A0A8T0UN39_PANVG</name>
<keyword evidence="1" id="KW-1133">Transmembrane helix</keyword>
<dbReference type="Proteomes" id="UP000823388">
    <property type="component" value="Chromosome 3N"/>
</dbReference>
<feature type="transmembrane region" description="Helical" evidence="1">
    <location>
        <begin position="55"/>
        <end position="75"/>
    </location>
</feature>
<protein>
    <submittedName>
        <fullName evidence="2">Uncharacterized protein</fullName>
    </submittedName>
</protein>
<dbReference type="AlphaFoldDB" id="A0A8T0UN39"/>
<evidence type="ECO:0000313" key="3">
    <source>
        <dbReference type="Proteomes" id="UP000823388"/>
    </source>
</evidence>
<sequence length="105" mass="10981">MATSSDVLHLARGIMVTLILYLCESLVSVSRAMTALGACVAWWSLGWLVGSSSEAFYFIAYGVEVVALSLSCALLSPSRGGGSLLQAGSDYTPGDFLKSLVSRVA</sequence>
<keyword evidence="1" id="KW-0812">Transmembrane</keyword>
<comment type="caution">
    <text evidence="2">The sequence shown here is derived from an EMBL/GenBank/DDBJ whole genome shotgun (WGS) entry which is preliminary data.</text>
</comment>
<organism evidence="2 3">
    <name type="scientific">Panicum virgatum</name>
    <name type="common">Blackwell switchgrass</name>
    <dbReference type="NCBI Taxonomy" id="38727"/>
    <lineage>
        <taxon>Eukaryota</taxon>
        <taxon>Viridiplantae</taxon>
        <taxon>Streptophyta</taxon>
        <taxon>Embryophyta</taxon>
        <taxon>Tracheophyta</taxon>
        <taxon>Spermatophyta</taxon>
        <taxon>Magnoliopsida</taxon>
        <taxon>Liliopsida</taxon>
        <taxon>Poales</taxon>
        <taxon>Poaceae</taxon>
        <taxon>PACMAD clade</taxon>
        <taxon>Panicoideae</taxon>
        <taxon>Panicodae</taxon>
        <taxon>Paniceae</taxon>
        <taxon>Panicinae</taxon>
        <taxon>Panicum</taxon>
        <taxon>Panicum sect. Hiantes</taxon>
    </lineage>
</organism>
<feature type="transmembrane region" description="Helical" evidence="1">
    <location>
        <begin position="18"/>
        <end position="43"/>
    </location>
</feature>
<evidence type="ECO:0000256" key="1">
    <source>
        <dbReference type="SAM" id="Phobius"/>
    </source>
</evidence>
<dbReference type="EMBL" id="CM029042">
    <property type="protein sequence ID" value="KAG2622294.1"/>
    <property type="molecule type" value="Genomic_DNA"/>
</dbReference>
<gene>
    <name evidence="2" type="ORF">PVAP13_3NG272550</name>
</gene>